<evidence type="ECO:0000313" key="4">
    <source>
        <dbReference type="Proteomes" id="UP001162131"/>
    </source>
</evidence>
<dbReference type="Proteomes" id="UP001162131">
    <property type="component" value="Unassembled WGS sequence"/>
</dbReference>
<dbReference type="SMART" id="SM00444">
    <property type="entry name" value="GYF"/>
    <property type="match status" value="1"/>
</dbReference>
<comment type="caution">
    <text evidence="3">The sequence shown here is derived from an EMBL/GenBank/DDBJ whole genome shotgun (WGS) entry which is preliminary data.</text>
</comment>
<organism evidence="3 4">
    <name type="scientific">Blepharisma stoltei</name>
    <dbReference type="NCBI Taxonomy" id="1481888"/>
    <lineage>
        <taxon>Eukaryota</taxon>
        <taxon>Sar</taxon>
        <taxon>Alveolata</taxon>
        <taxon>Ciliophora</taxon>
        <taxon>Postciliodesmatophora</taxon>
        <taxon>Heterotrichea</taxon>
        <taxon>Heterotrichida</taxon>
        <taxon>Blepharismidae</taxon>
        <taxon>Blepharisma</taxon>
    </lineage>
</organism>
<evidence type="ECO:0000256" key="1">
    <source>
        <dbReference type="SAM" id="Phobius"/>
    </source>
</evidence>
<keyword evidence="1" id="KW-1133">Transmembrane helix</keyword>
<dbReference type="InterPro" id="IPR035445">
    <property type="entry name" value="GYF-like_dom_sf"/>
</dbReference>
<accession>A0AAU9IR71</accession>
<keyword evidence="1" id="KW-0472">Membrane</keyword>
<evidence type="ECO:0000313" key="3">
    <source>
        <dbReference type="EMBL" id="CAG9318066.1"/>
    </source>
</evidence>
<proteinExistence type="predicted"/>
<dbReference type="InterPro" id="IPR003169">
    <property type="entry name" value="GYF"/>
</dbReference>
<feature type="domain" description="GYF" evidence="2">
    <location>
        <begin position="254"/>
        <end position="302"/>
    </location>
</feature>
<evidence type="ECO:0000259" key="2">
    <source>
        <dbReference type="PROSITE" id="PS50829"/>
    </source>
</evidence>
<dbReference type="SUPFAM" id="SSF55277">
    <property type="entry name" value="GYF domain"/>
    <property type="match status" value="1"/>
</dbReference>
<reference evidence="3" key="1">
    <citation type="submission" date="2021-09" db="EMBL/GenBank/DDBJ databases">
        <authorList>
            <consortium name="AG Swart"/>
            <person name="Singh M."/>
            <person name="Singh A."/>
            <person name="Seah K."/>
            <person name="Emmerich C."/>
        </authorList>
    </citation>
    <scope>NUCLEOTIDE SEQUENCE</scope>
    <source>
        <strain evidence="3">ATCC30299</strain>
    </source>
</reference>
<dbReference type="EMBL" id="CAJZBQ010000020">
    <property type="protein sequence ID" value="CAG9318066.1"/>
    <property type="molecule type" value="Genomic_DNA"/>
</dbReference>
<sequence>MHSYRILNIIPYLLYFFSHGPLIIIFSSFININKISEEQNYRKFAPNSTKEGAWRTKQCVNPATHKYTREEILQSYKDQPLSVSLTEELLPLFSVSPLQPLQNTKTAFYHPILEDPNSRKPIPWERRVEQVPEWYNEDPEPTENSQENKVTEKLENLELEEEIFSKIDAEVEKKLKNELIDDETMPEWDDPEEEAPVVVKEEPKPGVKPFLLCDSVTLNYHLQAGNPFAKVVEEFASIGDDKNVYCVPMSRPFEKSWYYKDLENRTQGPFSSVEMFNWAARGCFPPDLKISQDINGAFTPMNRYNAKVPPKSPIKVPPQAKTIDEIEKLQTAVWSKAAQEKPAVNKVTNISATNDLKSMLGLMSGNVWNDSKQVQINNRDTRKPW</sequence>
<dbReference type="AlphaFoldDB" id="A0AAU9IR71"/>
<dbReference type="PROSITE" id="PS50829">
    <property type="entry name" value="GYF"/>
    <property type="match status" value="1"/>
</dbReference>
<keyword evidence="4" id="KW-1185">Reference proteome</keyword>
<name>A0AAU9IR71_9CILI</name>
<feature type="transmembrane region" description="Helical" evidence="1">
    <location>
        <begin position="12"/>
        <end position="32"/>
    </location>
</feature>
<dbReference type="Gene3D" id="3.30.1490.40">
    <property type="match status" value="1"/>
</dbReference>
<protein>
    <recommendedName>
        <fullName evidence="2">GYF domain-containing protein</fullName>
    </recommendedName>
</protein>
<gene>
    <name evidence="3" type="ORF">BSTOLATCC_MIC20550</name>
</gene>
<dbReference type="Pfam" id="PF02213">
    <property type="entry name" value="GYF"/>
    <property type="match status" value="1"/>
</dbReference>
<keyword evidence="1" id="KW-0812">Transmembrane</keyword>